<dbReference type="KEGG" id="rgu:A4W93_15925"/>
<gene>
    <name evidence="1" type="ORF">A4W93_15925</name>
</gene>
<evidence type="ECO:0000313" key="2">
    <source>
        <dbReference type="Proteomes" id="UP000193427"/>
    </source>
</evidence>
<dbReference type="AlphaFoldDB" id="A0A1W6LAP6"/>
<dbReference type="GO" id="GO:0004040">
    <property type="term" value="F:amidase activity"/>
    <property type="evidence" value="ECO:0007669"/>
    <property type="project" value="InterPro"/>
</dbReference>
<dbReference type="OrthoDB" id="289937at2"/>
<dbReference type="GO" id="GO:0071973">
    <property type="term" value="P:bacterial-type flagellum-dependent cell motility"/>
    <property type="evidence" value="ECO:0007669"/>
    <property type="project" value="TreeGrafter"/>
</dbReference>
<dbReference type="Gene3D" id="2.10.70.40">
    <property type="entry name" value="peptidoglycan hydrolase"/>
    <property type="match status" value="1"/>
</dbReference>
<dbReference type="InterPro" id="IPR051056">
    <property type="entry name" value="Glycosyl_Hydrolase_73"/>
</dbReference>
<dbReference type="Proteomes" id="UP000193427">
    <property type="component" value="Chromosome"/>
</dbReference>
<dbReference type="Pfam" id="PF01832">
    <property type="entry name" value="Glucosaminidase"/>
    <property type="match status" value="1"/>
</dbReference>
<dbReference type="PANTHER" id="PTHR33308">
    <property type="entry name" value="PEPTIDOGLYCAN HYDROLASE FLGJ"/>
    <property type="match status" value="1"/>
</dbReference>
<dbReference type="PANTHER" id="PTHR33308:SF9">
    <property type="entry name" value="PEPTIDOGLYCAN HYDROLASE FLGJ"/>
    <property type="match status" value="1"/>
</dbReference>
<dbReference type="EMBL" id="CP015118">
    <property type="protein sequence ID" value="ARN21267.1"/>
    <property type="molecule type" value="Genomic_DNA"/>
</dbReference>
<dbReference type="STRING" id="946333.A4W93_15925"/>
<name>A0A1W6LAP6_9BURK</name>
<dbReference type="PRINTS" id="PR01002">
    <property type="entry name" value="FLGFLGJ"/>
</dbReference>
<keyword evidence="2" id="KW-1185">Reference proteome</keyword>
<sequence length="232" mass="23791">MIRPDLAIRPTAPTAATTPLAAAGGGRGFGALYGDVRGEVEDFIANGSGPSMPAAPMLTLEGQRVRDAVTAAASPSFSGDQAAFVAGVTPAAEEAARQLGVAPELVVAHAALESGWGRKPLLQADGSTTHNVFGIKATGGWTGDVAAARTTEVEDGVAVPRTERFRSYPDATAAFRDYAQVLLDNPRYRGALNTGSDARAFAEGLARGGYATDPAYADKLTGVARSVMGGKR</sequence>
<evidence type="ECO:0000313" key="1">
    <source>
        <dbReference type="EMBL" id="ARN21267.1"/>
    </source>
</evidence>
<dbReference type="InterPro" id="IPR002901">
    <property type="entry name" value="MGlyc_endo_b_GlcNAc-like_dom"/>
</dbReference>
<organism evidence="1 2">
    <name type="scientific">Piscinibacter gummiphilus</name>
    <dbReference type="NCBI Taxonomy" id="946333"/>
    <lineage>
        <taxon>Bacteria</taxon>
        <taxon>Pseudomonadati</taxon>
        <taxon>Pseudomonadota</taxon>
        <taxon>Betaproteobacteria</taxon>
        <taxon>Burkholderiales</taxon>
        <taxon>Sphaerotilaceae</taxon>
        <taxon>Piscinibacter</taxon>
    </lineage>
</organism>
<reference evidence="1 2" key="1">
    <citation type="submission" date="2016-04" db="EMBL/GenBank/DDBJ databases">
        <title>Complete genome sequence of natural rubber-degrading, novel Gram-negative bacterium, Rhizobacter gummiphilus strain NS21.</title>
        <authorList>
            <person name="Tabata M."/>
            <person name="Kasai D."/>
            <person name="Fukuda M."/>
        </authorList>
    </citation>
    <scope>NUCLEOTIDE SEQUENCE [LARGE SCALE GENOMIC DNA]</scope>
    <source>
        <strain evidence="1 2">NS21</strain>
    </source>
</reference>
<dbReference type="RefSeq" id="WP_085751556.1">
    <property type="nucleotide sequence ID" value="NZ_BSPR01000004.1"/>
</dbReference>
<accession>A0A1W6LAP6</accession>
<proteinExistence type="predicted"/>
<protein>
    <submittedName>
        <fullName evidence="1">Uncharacterized protein</fullName>
    </submittedName>
</protein>
<dbReference type="Gene3D" id="1.10.530.10">
    <property type="match status" value="1"/>
</dbReference>
<dbReference type="SMART" id="SM00047">
    <property type="entry name" value="LYZ2"/>
    <property type="match status" value="1"/>
</dbReference>